<dbReference type="RefSeq" id="WP_096699309.1">
    <property type="nucleotide sequence ID" value="NZ_CP023483.1"/>
</dbReference>
<protein>
    <submittedName>
        <fullName evidence="2">Uncharacterized protein</fullName>
    </submittedName>
</protein>
<dbReference type="AlphaFoldDB" id="A0A291BVP4"/>
<evidence type="ECO:0000313" key="3">
    <source>
        <dbReference type="Proteomes" id="UP000243591"/>
    </source>
</evidence>
<accession>A0A291BVP4</accession>
<dbReference type="Proteomes" id="UP000243591">
    <property type="component" value="Chromosome"/>
</dbReference>
<keyword evidence="1" id="KW-0175">Coiled coil</keyword>
<proteinExistence type="predicted"/>
<organism evidence="2 3">
    <name type="scientific">Brochothrix thermosphacta</name>
    <name type="common">Microbacterium thermosphactum</name>
    <dbReference type="NCBI Taxonomy" id="2756"/>
    <lineage>
        <taxon>Bacteria</taxon>
        <taxon>Bacillati</taxon>
        <taxon>Bacillota</taxon>
        <taxon>Bacilli</taxon>
        <taxon>Bacillales</taxon>
        <taxon>Listeriaceae</taxon>
        <taxon>Brochothrix</taxon>
    </lineage>
</organism>
<dbReference type="KEGG" id="bths:CNY62_02610"/>
<sequence>MENEEAKLKVSIESIEEVQAKSEKLRRTLREAHSLVDELASLKIGECVETDKSEVVNVGLYQDYNLTLESKYGAKEIDESKVKKVILIY</sequence>
<evidence type="ECO:0000256" key="1">
    <source>
        <dbReference type="SAM" id="Coils"/>
    </source>
</evidence>
<gene>
    <name evidence="2" type="ORF">CNY62_02610</name>
</gene>
<evidence type="ECO:0000313" key="2">
    <source>
        <dbReference type="EMBL" id="ATF25371.1"/>
    </source>
</evidence>
<reference evidence="2 3" key="1">
    <citation type="submission" date="2017-09" db="EMBL/GenBank/DDBJ databases">
        <title>Complete Genome Sequences of Two Strains of the Meat Spoilage Bacterium Brochothrix thermosphacta Isolated from Ground Chicken.</title>
        <authorList>
            <person name="Paoli G.C."/>
            <person name="Wijey C."/>
            <person name="Chen C.-Y."/>
            <person name="Nguyen L."/>
            <person name="Yan X."/>
            <person name="Irwin P.L."/>
        </authorList>
    </citation>
    <scope>NUCLEOTIDE SEQUENCE [LARGE SCALE GENOMIC DNA]</scope>
    <source>
        <strain evidence="2 3">BI</strain>
    </source>
</reference>
<name>A0A291BVP4_BROTH</name>
<keyword evidence="3" id="KW-1185">Reference proteome</keyword>
<dbReference type="EMBL" id="CP023483">
    <property type="protein sequence ID" value="ATF25371.1"/>
    <property type="molecule type" value="Genomic_DNA"/>
</dbReference>
<feature type="coiled-coil region" evidence="1">
    <location>
        <begin position="1"/>
        <end position="35"/>
    </location>
</feature>